<evidence type="ECO:0000256" key="1">
    <source>
        <dbReference type="SAM" id="MobiDB-lite"/>
    </source>
</evidence>
<feature type="compositionally biased region" description="Polar residues" evidence="1">
    <location>
        <begin position="8"/>
        <end position="19"/>
    </location>
</feature>
<comment type="caution">
    <text evidence="2">The sequence shown here is derived from an EMBL/GenBank/DDBJ whole genome shotgun (WGS) entry which is preliminary data.</text>
</comment>
<feature type="region of interest" description="Disordered" evidence="1">
    <location>
        <begin position="1"/>
        <end position="24"/>
    </location>
</feature>
<dbReference type="EMBL" id="QQBB01000013">
    <property type="protein sequence ID" value="RDI53628.1"/>
    <property type="molecule type" value="Genomic_DNA"/>
</dbReference>
<reference evidence="2 3" key="1">
    <citation type="submission" date="2018-07" db="EMBL/GenBank/DDBJ databases">
        <title>Genomic Encyclopedia of Type Strains, Phase IV (KMG-IV): sequencing the most valuable type-strain genomes for metagenomic binning, comparative biology and taxonomic classification.</title>
        <authorList>
            <person name="Goeker M."/>
        </authorList>
    </citation>
    <scope>NUCLEOTIDE SEQUENCE [LARGE SCALE GENOMIC DNA]</scope>
    <source>
        <strain evidence="2 3">DSM 14364</strain>
    </source>
</reference>
<evidence type="ECO:0000313" key="3">
    <source>
        <dbReference type="Proteomes" id="UP000254925"/>
    </source>
</evidence>
<proteinExistence type="predicted"/>
<name>A0A370HAF8_9HYPH</name>
<organism evidence="2 3">
    <name type="scientific">Microvirga subterranea</name>
    <dbReference type="NCBI Taxonomy" id="186651"/>
    <lineage>
        <taxon>Bacteria</taxon>
        <taxon>Pseudomonadati</taxon>
        <taxon>Pseudomonadota</taxon>
        <taxon>Alphaproteobacteria</taxon>
        <taxon>Hyphomicrobiales</taxon>
        <taxon>Methylobacteriaceae</taxon>
        <taxon>Microvirga</taxon>
    </lineage>
</organism>
<accession>A0A370HAF8</accession>
<keyword evidence="3" id="KW-1185">Reference proteome</keyword>
<dbReference type="RefSeq" id="WP_114772658.1">
    <property type="nucleotide sequence ID" value="NZ_QQBB01000013.1"/>
</dbReference>
<sequence>MDKGTTAVGYTNKHQQTVVRKTDEPGNDHLQRVYVLKCAVCGHEYGANGSDIWQRRCPKHDKGAPGLAYSL</sequence>
<gene>
    <name evidence="2" type="ORF">DES45_11349</name>
</gene>
<evidence type="ECO:0000313" key="2">
    <source>
        <dbReference type="EMBL" id="RDI53628.1"/>
    </source>
</evidence>
<dbReference type="OrthoDB" id="8139367at2"/>
<dbReference type="AlphaFoldDB" id="A0A370HAF8"/>
<protein>
    <submittedName>
        <fullName evidence="2">Uncharacterized protein</fullName>
    </submittedName>
</protein>
<dbReference type="Proteomes" id="UP000254925">
    <property type="component" value="Unassembled WGS sequence"/>
</dbReference>